<dbReference type="SMART" id="SM00387">
    <property type="entry name" value="HATPase_c"/>
    <property type="match status" value="1"/>
</dbReference>
<dbReference type="AlphaFoldDB" id="A0A6L6PWU6"/>
<organism evidence="7 8">
    <name type="scientific">Pseudoduganella ginsengisoli</name>
    <dbReference type="NCBI Taxonomy" id="1462440"/>
    <lineage>
        <taxon>Bacteria</taxon>
        <taxon>Pseudomonadati</taxon>
        <taxon>Pseudomonadota</taxon>
        <taxon>Betaproteobacteria</taxon>
        <taxon>Burkholderiales</taxon>
        <taxon>Oxalobacteraceae</taxon>
        <taxon>Telluria group</taxon>
        <taxon>Pseudoduganella</taxon>
    </lineage>
</organism>
<comment type="similarity">
    <text evidence="1">Belongs to the heat shock protein 90 family.</text>
</comment>
<evidence type="ECO:0000256" key="3">
    <source>
        <dbReference type="ARBA" id="ARBA00022840"/>
    </source>
</evidence>
<proteinExistence type="inferred from homology"/>
<evidence type="ECO:0000313" key="7">
    <source>
        <dbReference type="EMBL" id="MTW02053.1"/>
    </source>
</evidence>
<dbReference type="OrthoDB" id="9802640at2"/>
<dbReference type="RefSeq" id="WP_155438431.1">
    <property type="nucleotide sequence ID" value="NZ_WNLA01000003.1"/>
</dbReference>
<sequence length="860" mass="97285">MNSLHYKNSGIWKSCLALRDSDPYENSRSRLRTSFENTRHHVEPLVAKIGQELPSLTVHDITHLDALWHIADVILGRNYPLNPAEAYILGMTFLMHDAATSTFAFKNGITDIKNSVQWKDLIAQKKINIDNVGTDSEIYKFALFESLRQLHAEQAAKLPTQSWKDAAGLDRYLIEDVELRNYYGREIGRLAASHGKDITDVEQQWAYIAPIPPHSSLGIGAESNWKVDCLKLALLLRCIDAAHIDSLRAPDFNYVLNKPKGESSNHWTFQNKLSSIAINEANEIYWSGSGFGIDQSEAWWRCFETAKMIDKEISSSNRMLCDHSKPALQCIGVAGANNVTEFQRNVPTEGWTPLDFNFQVSQIGNVIEKFGGKQLYGDKPYLALRELIQNSSDAIHARRKLTNFPSIGQIEISLTSENSETWLNVQDNGIGMSNYVLTEVLLDFGRSLWADDALRRQWSGLASKGFEAMGQFGIGFFSVFMLGDEVKVTTWRYGADLSSQITLHLRDRAIKRPIVCPTTESERLSDFGTRISIRLKSGQQSLLRSYSDYKYIDGKFSSVKTEERLEVLVGYLAPASDIDIFTKSVGEDSVICVKANDWKTMPFESLLRRILPRAKEEDLKKYYPQGSDIYTDDGILAGRICICAEPAYRSRDIPCTLSHNGILVGECHGLLGILLASNNKDLARGEAAPIVSGKIIKKWASEQYTKNRMYATPIISERANSLGVVDSHLIIGNYKEKRTSISELIELVKTKEIEEIKFLLEQPSCPSDMSEDEFNELEIDDNLVDLTDCAPTNRFNFGLENWLATELPENNNEPRTLRHTIEFLFLREFPNSVFSNEWCKIGEANYVEIEESCLVFRYLE</sequence>
<name>A0A6L6PWU6_9BURK</name>
<feature type="domain" description="Histidine kinase/HSP90-like ATPase" evidence="6">
    <location>
        <begin position="375"/>
        <end position="509"/>
    </location>
</feature>
<keyword evidence="8" id="KW-1185">Reference proteome</keyword>
<evidence type="ECO:0000256" key="5">
    <source>
        <dbReference type="ARBA" id="ARBA00023186"/>
    </source>
</evidence>
<dbReference type="GO" id="GO:0051082">
    <property type="term" value="F:unfolded protein binding"/>
    <property type="evidence" value="ECO:0007669"/>
    <property type="project" value="InterPro"/>
</dbReference>
<gene>
    <name evidence="7" type="ORF">GM668_08110</name>
</gene>
<accession>A0A6L6PWU6</accession>
<evidence type="ECO:0000313" key="8">
    <source>
        <dbReference type="Proteomes" id="UP000484015"/>
    </source>
</evidence>
<dbReference type="Pfam" id="PF24391">
    <property type="entry name" value="HD-CE"/>
    <property type="match status" value="1"/>
</dbReference>
<dbReference type="GO" id="GO:0140662">
    <property type="term" value="F:ATP-dependent protein folding chaperone"/>
    <property type="evidence" value="ECO:0007669"/>
    <property type="project" value="InterPro"/>
</dbReference>
<dbReference type="GO" id="GO:0016887">
    <property type="term" value="F:ATP hydrolysis activity"/>
    <property type="evidence" value="ECO:0007669"/>
    <property type="project" value="InterPro"/>
</dbReference>
<keyword evidence="4" id="KW-0346">Stress response</keyword>
<dbReference type="SUPFAM" id="SSF55874">
    <property type="entry name" value="ATPase domain of HSP90 chaperone/DNA topoisomerase II/histidine kinase"/>
    <property type="match status" value="1"/>
</dbReference>
<comment type="caution">
    <text evidence="7">The sequence shown here is derived from an EMBL/GenBank/DDBJ whole genome shotgun (WGS) entry which is preliminary data.</text>
</comment>
<evidence type="ECO:0000256" key="2">
    <source>
        <dbReference type="ARBA" id="ARBA00022741"/>
    </source>
</evidence>
<dbReference type="InterPro" id="IPR001404">
    <property type="entry name" value="Hsp90_fam"/>
</dbReference>
<dbReference type="PRINTS" id="PR00775">
    <property type="entry name" value="HEATSHOCK90"/>
</dbReference>
<dbReference type="GO" id="GO:0005524">
    <property type="term" value="F:ATP binding"/>
    <property type="evidence" value="ECO:0007669"/>
    <property type="project" value="UniProtKB-KW"/>
</dbReference>
<reference evidence="7 8" key="1">
    <citation type="submission" date="2019-11" db="EMBL/GenBank/DDBJ databases">
        <title>Type strains purchased from KCTC, JCM and DSMZ.</title>
        <authorList>
            <person name="Lu H."/>
        </authorList>
    </citation>
    <scope>NUCLEOTIDE SEQUENCE [LARGE SCALE GENOMIC DNA]</scope>
    <source>
        <strain evidence="7 8">KCTC 42409</strain>
    </source>
</reference>
<dbReference type="InterPro" id="IPR003594">
    <property type="entry name" value="HATPase_dom"/>
</dbReference>
<dbReference type="InterPro" id="IPR056471">
    <property type="entry name" value="HD-CE"/>
</dbReference>
<evidence type="ECO:0000259" key="6">
    <source>
        <dbReference type="SMART" id="SM00387"/>
    </source>
</evidence>
<dbReference type="Proteomes" id="UP000484015">
    <property type="component" value="Unassembled WGS sequence"/>
</dbReference>
<keyword evidence="5" id="KW-0143">Chaperone</keyword>
<dbReference type="InterPro" id="IPR020575">
    <property type="entry name" value="Hsp90_N"/>
</dbReference>
<dbReference type="InterPro" id="IPR036890">
    <property type="entry name" value="HATPase_C_sf"/>
</dbReference>
<evidence type="ECO:0000256" key="1">
    <source>
        <dbReference type="ARBA" id="ARBA00008239"/>
    </source>
</evidence>
<evidence type="ECO:0000256" key="4">
    <source>
        <dbReference type="ARBA" id="ARBA00023016"/>
    </source>
</evidence>
<dbReference type="EMBL" id="WNLA01000003">
    <property type="protein sequence ID" value="MTW02053.1"/>
    <property type="molecule type" value="Genomic_DNA"/>
</dbReference>
<keyword evidence="3" id="KW-0067">ATP-binding</keyword>
<protein>
    <recommendedName>
        <fullName evidence="6">Histidine kinase/HSP90-like ATPase domain-containing protein</fullName>
    </recommendedName>
</protein>
<dbReference type="Pfam" id="PF13589">
    <property type="entry name" value="HATPase_c_3"/>
    <property type="match status" value="1"/>
</dbReference>
<dbReference type="Gene3D" id="3.30.565.10">
    <property type="entry name" value="Histidine kinase-like ATPase, C-terminal domain"/>
    <property type="match status" value="1"/>
</dbReference>
<dbReference type="PANTHER" id="PTHR11528">
    <property type="entry name" value="HEAT SHOCK PROTEIN 90 FAMILY MEMBER"/>
    <property type="match status" value="1"/>
</dbReference>
<keyword evidence="2" id="KW-0547">Nucleotide-binding</keyword>